<name>L0PHE0_PNEJI</name>
<dbReference type="InParanoid" id="L0PHE0"/>
<protein>
    <submittedName>
        <fullName evidence="1">Uncharacterized protein</fullName>
    </submittedName>
</protein>
<gene>
    <name evidence="1" type="ORF">PNEJI1_003749</name>
</gene>
<evidence type="ECO:0000313" key="2">
    <source>
        <dbReference type="Proteomes" id="UP000010422"/>
    </source>
</evidence>
<comment type="caution">
    <text evidence="1">The sequence shown here is derived from an EMBL/GenBank/DDBJ whole genome shotgun (WGS) entry which is preliminary data.</text>
</comment>
<accession>L0PHE0</accession>
<dbReference type="Proteomes" id="UP000010422">
    <property type="component" value="Unassembled WGS sequence"/>
</dbReference>
<reference evidence="1 2" key="1">
    <citation type="journal article" date="2012" name="MBio">
        <title>De novo assembly of the Pneumocystis jirovecii genome from a single bronchoalveolar lavage fluid specimen from a patient.</title>
        <authorList>
            <person name="Cisse O.H."/>
            <person name="Pagni M."/>
            <person name="Hauser P.M."/>
        </authorList>
    </citation>
    <scope>NUCLEOTIDE SEQUENCE [LARGE SCALE GENOMIC DNA]</scope>
    <source>
        <strain evidence="1 2">SE8</strain>
    </source>
</reference>
<proteinExistence type="predicted"/>
<dbReference type="EMBL" id="CAKM01000326">
    <property type="protein sequence ID" value="CCJ31479.1"/>
    <property type="molecule type" value="Genomic_DNA"/>
</dbReference>
<dbReference type="AlphaFoldDB" id="L0PHE0"/>
<feature type="non-terminal residue" evidence="1">
    <location>
        <position position="68"/>
    </location>
</feature>
<sequence>MSPMLKNQPGNIYTKEQQEAIRAQKAMLQVRTMQLKQTGMPIHQINEIIRQQAAQMNLNIQEMPSHTE</sequence>
<evidence type="ECO:0000313" key="1">
    <source>
        <dbReference type="EMBL" id="CCJ31479.1"/>
    </source>
</evidence>
<dbReference type="STRING" id="1209962.L0PHE0"/>
<organism evidence="2">
    <name type="scientific">Pneumocystis jirovecii</name>
    <name type="common">Human pneumocystis pneumonia agent</name>
    <dbReference type="NCBI Taxonomy" id="42068"/>
    <lineage>
        <taxon>Eukaryota</taxon>
        <taxon>Fungi</taxon>
        <taxon>Dikarya</taxon>
        <taxon>Ascomycota</taxon>
        <taxon>Taphrinomycotina</taxon>
        <taxon>Pneumocystomycetes</taxon>
        <taxon>Pneumocystaceae</taxon>
        <taxon>Pneumocystis</taxon>
    </lineage>
</organism>
<dbReference type="VEuPathDB" id="FungiDB:PNEJI1_003749"/>